<dbReference type="EMBL" id="JACHHJ010000002">
    <property type="protein sequence ID" value="MBB6449736.1"/>
    <property type="molecule type" value="Genomic_DNA"/>
</dbReference>
<comment type="caution">
    <text evidence="1">The sequence shown here is derived from an EMBL/GenBank/DDBJ whole genome shotgun (WGS) entry which is preliminary data.</text>
</comment>
<reference evidence="1 2" key="1">
    <citation type="submission" date="2020-08" db="EMBL/GenBank/DDBJ databases">
        <title>Genomic Encyclopedia of Type Strains, Phase IV (KMG-IV): sequencing the most valuable type-strain genomes for metagenomic binning, comparative biology and taxonomic classification.</title>
        <authorList>
            <person name="Goeker M."/>
        </authorList>
    </citation>
    <scope>NUCLEOTIDE SEQUENCE [LARGE SCALE GENOMIC DNA]</scope>
    <source>
        <strain evidence="1 2">DSM 21769</strain>
    </source>
</reference>
<keyword evidence="2" id="KW-1185">Reference proteome</keyword>
<gene>
    <name evidence="1" type="ORF">HNR44_001714</name>
</gene>
<name>A0A841PRD8_9BACL</name>
<organism evidence="1 2">
    <name type="scientific">Geomicrobium halophilum</name>
    <dbReference type="NCBI Taxonomy" id="549000"/>
    <lineage>
        <taxon>Bacteria</taxon>
        <taxon>Bacillati</taxon>
        <taxon>Bacillota</taxon>
        <taxon>Bacilli</taxon>
        <taxon>Bacillales</taxon>
        <taxon>Geomicrobium</taxon>
    </lineage>
</organism>
<evidence type="ECO:0000313" key="2">
    <source>
        <dbReference type="Proteomes" id="UP000568839"/>
    </source>
</evidence>
<dbReference type="Proteomes" id="UP000568839">
    <property type="component" value="Unassembled WGS sequence"/>
</dbReference>
<protein>
    <submittedName>
        <fullName evidence="1">Uncharacterized protein</fullName>
    </submittedName>
</protein>
<proteinExistence type="predicted"/>
<accession>A0A841PRD8</accession>
<sequence length="81" mass="9461">MLIDVINQRLDNVKAYGSVDKSRHLDKEIIRVAVMLNDHNHPLDRKIKILLIKYVSIRDLIPNNHYAGIPVFKEIRKCLTD</sequence>
<dbReference type="RefSeq" id="WP_184403701.1">
    <property type="nucleotide sequence ID" value="NZ_JACHHJ010000002.1"/>
</dbReference>
<evidence type="ECO:0000313" key="1">
    <source>
        <dbReference type="EMBL" id="MBB6449736.1"/>
    </source>
</evidence>
<dbReference type="AlphaFoldDB" id="A0A841PRD8"/>